<evidence type="ECO:0000256" key="4">
    <source>
        <dbReference type="ARBA" id="ARBA00023136"/>
    </source>
</evidence>
<reference evidence="7" key="1">
    <citation type="submission" date="2020-10" db="EMBL/GenBank/DDBJ databases">
        <title>High-Quality Genome Resource of Clonostachys rosea strain S41 by Oxford Nanopore Long-Read Sequencing.</title>
        <authorList>
            <person name="Wang H."/>
        </authorList>
    </citation>
    <scope>NUCLEOTIDE SEQUENCE</scope>
    <source>
        <strain evidence="7">S41</strain>
    </source>
</reference>
<feature type="transmembrane region" description="Helical" evidence="6">
    <location>
        <begin position="59"/>
        <end position="84"/>
    </location>
</feature>
<keyword evidence="3 6" id="KW-1133">Transmembrane helix</keyword>
<comment type="subcellular location">
    <subcellularLocation>
        <location evidence="1">Membrane</location>
        <topology evidence="1">Multi-pass membrane protein</topology>
    </subcellularLocation>
</comment>
<proteinExistence type="predicted"/>
<protein>
    <recommendedName>
        <fullName evidence="9">Major facilitator superfamily (MFS) profile domain-containing protein</fullName>
    </recommendedName>
</protein>
<dbReference type="InterPro" id="IPR036259">
    <property type="entry name" value="MFS_trans_sf"/>
</dbReference>
<evidence type="ECO:0000256" key="6">
    <source>
        <dbReference type="SAM" id="Phobius"/>
    </source>
</evidence>
<comment type="caution">
    <text evidence="7">The sequence shown here is derived from an EMBL/GenBank/DDBJ whole genome shotgun (WGS) entry which is preliminary data.</text>
</comment>
<feature type="region of interest" description="Disordered" evidence="5">
    <location>
        <begin position="1"/>
        <end position="49"/>
    </location>
</feature>
<organism evidence="7 8">
    <name type="scientific">Bionectria ochroleuca</name>
    <name type="common">Gliocladium roseum</name>
    <dbReference type="NCBI Taxonomy" id="29856"/>
    <lineage>
        <taxon>Eukaryota</taxon>
        <taxon>Fungi</taxon>
        <taxon>Dikarya</taxon>
        <taxon>Ascomycota</taxon>
        <taxon>Pezizomycotina</taxon>
        <taxon>Sordariomycetes</taxon>
        <taxon>Hypocreomycetidae</taxon>
        <taxon>Hypocreales</taxon>
        <taxon>Bionectriaceae</taxon>
        <taxon>Clonostachys</taxon>
    </lineage>
</organism>
<dbReference type="AlphaFoldDB" id="A0A8H7TN60"/>
<evidence type="ECO:0000256" key="1">
    <source>
        <dbReference type="ARBA" id="ARBA00004141"/>
    </source>
</evidence>
<evidence type="ECO:0000256" key="3">
    <source>
        <dbReference type="ARBA" id="ARBA00022989"/>
    </source>
</evidence>
<keyword evidence="2 6" id="KW-0812">Transmembrane</keyword>
<evidence type="ECO:0000313" key="8">
    <source>
        <dbReference type="Proteomes" id="UP000616885"/>
    </source>
</evidence>
<dbReference type="Proteomes" id="UP000616885">
    <property type="component" value="Unassembled WGS sequence"/>
</dbReference>
<evidence type="ECO:0000256" key="2">
    <source>
        <dbReference type="ARBA" id="ARBA00022692"/>
    </source>
</evidence>
<feature type="compositionally biased region" description="Polar residues" evidence="5">
    <location>
        <begin position="28"/>
        <end position="48"/>
    </location>
</feature>
<name>A0A8H7TN60_BIOOC</name>
<sequence length="137" mass="14916">MSTKVQTVLEEPGHYELSQWSHRRQEAEASNNSMPSQLQQPESGSDQNTRLDKKTILKLISASFSFMVAGVNDGSVGAIIPYLIRDYRVSTALVSSIYAAQFAGWLFAAVSNTHLCQYLGLGSMLALELSSKSSATP</sequence>
<dbReference type="PANTHER" id="PTHR23514:SF16">
    <property type="entry name" value="TRANSPORTER, PUTATIVE (AFU_ORTHOLOGUE AFUA_2G17270)-RELATED"/>
    <property type="match status" value="1"/>
</dbReference>
<accession>A0A8H7TN60</accession>
<evidence type="ECO:0000256" key="5">
    <source>
        <dbReference type="SAM" id="MobiDB-lite"/>
    </source>
</evidence>
<keyword evidence="4 6" id="KW-0472">Membrane</keyword>
<gene>
    <name evidence="7" type="ORF">IM811_011954</name>
</gene>
<dbReference type="SUPFAM" id="SSF103473">
    <property type="entry name" value="MFS general substrate transporter"/>
    <property type="match status" value="1"/>
</dbReference>
<dbReference type="GO" id="GO:0016020">
    <property type="term" value="C:membrane"/>
    <property type="evidence" value="ECO:0007669"/>
    <property type="project" value="UniProtKB-SubCell"/>
</dbReference>
<dbReference type="PANTHER" id="PTHR23514">
    <property type="entry name" value="BYPASS OF STOP CODON PROTEIN 6"/>
    <property type="match status" value="1"/>
</dbReference>
<evidence type="ECO:0008006" key="9">
    <source>
        <dbReference type="Google" id="ProtNLM"/>
    </source>
</evidence>
<dbReference type="InterPro" id="IPR051788">
    <property type="entry name" value="MFS_Transporter"/>
</dbReference>
<dbReference type="EMBL" id="JADCTT010000004">
    <property type="protein sequence ID" value="KAF9753196.1"/>
    <property type="molecule type" value="Genomic_DNA"/>
</dbReference>
<evidence type="ECO:0000313" key="7">
    <source>
        <dbReference type="EMBL" id="KAF9753196.1"/>
    </source>
</evidence>